<reference evidence="1" key="1">
    <citation type="submission" date="2022-10" db="EMBL/GenBank/DDBJ databases">
        <title>Culturing micro-colonial fungi from biological soil crusts in the Mojave desert and describing Neophaeococcomyces mojavensis, and introducing the new genera and species Taxawa tesnikishii.</title>
        <authorList>
            <person name="Kurbessoian T."/>
            <person name="Stajich J.E."/>
        </authorList>
    </citation>
    <scope>NUCLEOTIDE SEQUENCE</scope>
    <source>
        <strain evidence="1">JES_112</strain>
    </source>
</reference>
<organism evidence="1 2">
    <name type="scientific">Neophaeococcomyces mojaviensis</name>
    <dbReference type="NCBI Taxonomy" id="3383035"/>
    <lineage>
        <taxon>Eukaryota</taxon>
        <taxon>Fungi</taxon>
        <taxon>Dikarya</taxon>
        <taxon>Ascomycota</taxon>
        <taxon>Pezizomycotina</taxon>
        <taxon>Eurotiomycetes</taxon>
        <taxon>Chaetothyriomycetidae</taxon>
        <taxon>Chaetothyriales</taxon>
        <taxon>Chaetothyriales incertae sedis</taxon>
        <taxon>Neophaeococcomyces</taxon>
    </lineage>
</organism>
<protein>
    <submittedName>
        <fullName evidence="1">Uncharacterized protein</fullName>
    </submittedName>
</protein>
<dbReference type="Proteomes" id="UP001172386">
    <property type="component" value="Unassembled WGS sequence"/>
</dbReference>
<dbReference type="EMBL" id="JAPDRQ010000012">
    <property type="protein sequence ID" value="KAJ9662855.1"/>
    <property type="molecule type" value="Genomic_DNA"/>
</dbReference>
<evidence type="ECO:0000313" key="2">
    <source>
        <dbReference type="Proteomes" id="UP001172386"/>
    </source>
</evidence>
<evidence type="ECO:0000313" key="1">
    <source>
        <dbReference type="EMBL" id="KAJ9662855.1"/>
    </source>
</evidence>
<accession>A0ACC3AIF7</accession>
<gene>
    <name evidence="1" type="ORF">H2198_001083</name>
</gene>
<name>A0ACC3AIF7_9EURO</name>
<proteinExistence type="predicted"/>
<sequence>MSSDSQQRRNRHTIAPGQFRRRDLFYGCAKCPDFRIDRLMDTKATILRGQMTLHKHVREKHPEVEHWMILKTKKGCKEYRGPSVQTKSKRTKKKGEDEGEGQTASSGTKREQYQHQHQQEQVSKDGGMEAQEYAGHKISFAYEYWPSFLD</sequence>
<comment type="caution">
    <text evidence="1">The sequence shown here is derived from an EMBL/GenBank/DDBJ whole genome shotgun (WGS) entry which is preliminary data.</text>
</comment>
<keyword evidence="2" id="KW-1185">Reference proteome</keyword>